<dbReference type="PRINTS" id="PR00111">
    <property type="entry name" value="ABHYDROLASE"/>
</dbReference>
<sequence>MTPLPAGRATIFSDKTLTKKGLCPVTVIQDQAPAIESHSLYYELHGTGPEKILCIMGQALNSSSFSWQHQVEYFGQIDKYSILVFDNRGVGYSDAPWGPYTTSGMAEDVITLLEHVGWTEERQLHVVGVSMGGMVAQELATRIPQRIASLVLSVTSAGGHIWENFPPWSGVWTLIMLIFTKDIAAKARMVMEMVLPHSWLAEPSSTDPKITNREAQTRLYMTRILATAPQTLMGTLSQMAAGLSHCVTPDRLRQIANDIPHIILVTGDEDNLVPPERSEWIKQCMGPKVKLEKWEHTGHALQIQRPERFNALVEKAIAESRGGNLGSR</sequence>
<evidence type="ECO:0000313" key="3">
    <source>
        <dbReference type="Proteomes" id="UP000663827"/>
    </source>
</evidence>
<dbReference type="Gene3D" id="3.40.50.1820">
    <property type="entry name" value="alpha/beta hydrolase"/>
    <property type="match status" value="1"/>
</dbReference>
<dbReference type="InterPro" id="IPR050471">
    <property type="entry name" value="AB_hydrolase"/>
</dbReference>
<dbReference type="EMBL" id="CAJNJQ010000333">
    <property type="protein sequence ID" value="CAE7071301.1"/>
    <property type="molecule type" value="Genomic_DNA"/>
</dbReference>
<feature type="domain" description="AB hydrolase-1" evidence="1">
    <location>
        <begin position="62"/>
        <end position="306"/>
    </location>
</feature>
<dbReference type="PANTHER" id="PTHR43433:SF5">
    <property type="entry name" value="AB HYDROLASE-1 DOMAIN-CONTAINING PROTEIN"/>
    <property type="match status" value="1"/>
</dbReference>
<accession>A0A8H3DRF9</accession>
<dbReference type="SUPFAM" id="SSF53474">
    <property type="entry name" value="alpha/beta-Hydrolases"/>
    <property type="match status" value="1"/>
</dbReference>
<dbReference type="InterPro" id="IPR029058">
    <property type="entry name" value="AB_hydrolase_fold"/>
</dbReference>
<comment type="caution">
    <text evidence="2">The sequence shown here is derived from an EMBL/GenBank/DDBJ whole genome shotgun (WGS) entry which is preliminary data.</text>
</comment>
<proteinExistence type="predicted"/>
<dbReference type="PANTHER" id="PTHR43433">
    <property type="entry name" value="HYDROLASE, ALPHA/BETA FOLD FAMILY PROTEIN"/>
    <property type="match status" value="1"/>
</dbReference>
<evidence type="ECO:0000259" key="1">
    <source>
        <dbReference type="Pfam" id="PF00561"/>
    </source>
</evidence>
<dbReference type="AlphaFoldDB" id="A0A8H3DRF9"/>
<protein>
    <recommendedName>
        <fullName evidence="1">AB hydrolase-1 domain-containing protein</fullName>
    </recommendedName>
</protein>
<dbReference type="InterPro" id="IPR000073">
    <property type="entry name" value="AB_hydrolase_1"/>
</dbReference>
<dbReference type="Pfam" id="PF00561">
    <property type="entry name" value="Abhydrolase_1"/>
    <property type="match status" value="1"/>
</dbReference>
<organism evidence="2 3">
    <name type="scientific">Rhizoctonia solani</name>
    <dbReference type="NCBI Taxonomy" id="456999"/>
    <lineage>
        <taxon>Eukaryota</taxon>
        <taxon>Fungi</taxon>
        <taxon>Dikarya</taxon>
        <taxon>Basidiomycota</taxon>
        <taxon>Agaricomycotina</taxon>
        <taxon>Agaricomycetes</taxon>
        <taxon>Cantharellales</taxon>
        <taxon>Ceratobasidiaceae</taxon>
        <taxon>Rhizoctonia</taxon>
    </lineage>
</organism>
<evidence type="ECO:0000313" key="2">
    <source>
        <dbReference type="EMBL" id="CAE7071301.1"/>
    </source>
</evidence>
<gene>
    <name evidence="2" type="ORF">RDB_LOCUS15641</name>
</gene>
<reference evidence="2" key="1">
    <citation type="submission" date="2021-01" db="EMBL/GenBank/DDBJ databases">
        <authorList>
            <person name="Kaushik A."/>
        </authorList>
    </citation>
    <scope>NUCLEOTIDE SEQUENCE</scope>
    <source>
        <strain evidence="2">AG5</strain>
    </source>
</reference>
<name>A0A8H3DRF9_9AGAM</name>
<dbReference type="Proteomes" id="UP000663827">
    <property type="component" value="Unassembled WGS sequence"/>
</dbReference>